<proteinExistence type="predicted"/>
<evidence type="ECO:0000256" key="1">
    <source>
        <dbReference type="SAM" id="Phobius"/>
    </source>
</evidence>
<sequence>MTTVDDAEISRERRVILHLCKWPLKSVHHQDPGNLWWHGWIFCVCNRILYSEGMKGSGALVENSSVEVQVLYMMPIMEELVVSVFIVYGHKLFILTFKLHFVLERKVSGRRGIPNEIVAHVVLFGVRQGRLFSNLFPEILSNPPQAELQQLLRRLHAEESLLDPTGPTNKSALKMGNHRDEKVVGEISLEALGFSSEVILN</sequence>
<name>A0A1V4K5T0_PATFA</name>
<evidence type="ECO:0000313" key="2">
    <source>
        <dbReference type="EMBL" id="OPJ79715.1"/>
    </source>
</evidence>
<gene>
    <name evidence="2" type="ORF">AV530_002203</name>
</gene>
<organism evidence="2 3">
    <name type="scientific">Patagioenas fasciata monilis</name>
    <dbReference type="NCBI Taxonomy" id="372326"/>
    <lineage>
        <taxon>Eukaryota</taxon>
        <taxon>Metazoa</taxon>
        <taxon>Chordata</taxon>
        <taxon>Craniata</taxon>
        <taxon>Vertebrata</taxon>
        <taxon>Euteleostomi</taxon>
        <taxon>Archelosauria</taxon>
        <taxon>Archosauria</taxon>
        <taxon>Dinosauria</taxon>
        <taxon>Saurischia</taxon>
        <taxon>Theropoda</taxon>
        <taxon>Coelurosauria</taxon>
        <taxon>Aves</taxon>
        <taxon>Neognathae</taxon>
        <taxon>Neoaves</taxon>
        <taxon>Columbimorphae</taxon>
        <taxon>Columbiformes</taxon>
        <taxon>Columbidae</taxon>
        <taxon>Patagioenas</taxon>
    </lineage>
</organism>
<keyword evidence="1" id="KW-0812">Transmembrane</keyword>
<feature type="transmembrane region" description="Helical" evidence="1">
    <location>
        <begin position="80"/>
        <end position="101"/>
    </location>
</feature>
<keyword evidence="3" id="KW-1185">Reference proteome</keyword>
<accession>A0A1V4K5T0</accession>
<protein>
    <submittedName>
        <fullName evidence="2">Uncharacterized protein</fullName>
    </submittedName>
</protein>
<keyword evidence="1" id="KW-1133">Transmembrane helix</keyword>
<evidence type="ECO:0000313" key="3">
    <source>
        <dbReference type="Proteomes" id="UP000190648"/>
    </source>
</evidence>
<keyword evidence="1" id="KW-0472">Membrane</keyword>
<reference evidence="2 3" key="1">
    <citation type="submission" date="2016-02" db="EMBL/GenBank/DDBJ databases">
        <title>Band-tailed pigeon sequencing and assembly.</title>
        <authorList>
            <person name="Soares A.E."/>
            <person name="Novak B.J."/>
            <person name="Rice E.S."/>
            <person name="O'Connell B."/>
            <person name="Chang D."/>
            <person name="Weber S."/>
            <person name="Shapiro B."/>
        </authorList>
    </citation>
    <scope>NUCLEOTIDE SEQUENCE [LARGE SCALE GENOMIC DNA]</scope>
    <source>
        <strain evidence="2">BTP2013</strain>
        <tissue evidence="2">Blood</tissue>
    </source>
</reference>
<comment type="caution">
    <text evidence="2">The sequence shown here is derived from an EMBL/GenBank/DDBJ whole genome shotgun (WGS) entry which is preliminary data.</text>
</comment>
<dbReference type="EMBL" id="LSYS01004331">
    <property type="protein sequence ID" value="OPJ79715.1"/>
    <property type="molecule type" value="Genomic_DNA"/>
</dbReference>
<dbReference type="AlphaFoldDB" id="A0A1V4K5T0"/>
<dbReference type="Proteomes" id="UP000190648">
    <property type="component" value="Unassembled WGS sequence"/>
</dbReference>